<feature type="compositionally biased region" description="Basic and acidic residues" evidence="1">
    <location>
        <begin position="765"/>
        <end position="787"/>
    </location>
</feature>
<protein>
    <submittedName>
        <fullName evidence="2">Uncharacterized protein</fullName>
    </submittedName>
</protein>
<dbReference type="OrthoDB" id="2922289at2759"/>
<feature type="compositionally biased region" description="Basic and acidic residues" evidence="1">
    <location>
        <begin position="795"/>
        <end position="812"/>
    </location>
</feature>
<gene>
    <name evidence="2" type="ORF">SCHPADRAFT_996480</name>
</gene>
<dbReference type="STRING" id="27342.A0A0H2RRJ7"/>
<feature type="compositionally biased region" description="Low complexity" evidence="1">
    <location>
        <begin position="713"/>
        <end position="744"/>
    </location>
</feature>
<feature type="region of interest" description="Disordered" evidence="1">
    <location>
        <begin position="572"/>
        <end position="816"/>
    </location>
</feature>
<keyword evidence="3" id="KW-1185">Reference proteome</keyword>
<feature type="compositionally biased region" description="Pro residues" evidence="1">
    <location>
        <begin position="681"/>
        <end position="691"/>
    </location>
</feature>
<dbReference type="Proteomes" id="UP000053477">
    <property type="component" value="Unassembled WGS sequence"/>
</dbReference>
<proteinExistence type="predicted"/>
<evidence type="ECO:0000313" key="2">
    <source>
        <dbReference type="EMBL" id="KLO14615.1"/>
    </source>
</evidence>
<evidence type="ECO:0000256" key="1">
    <source>
        <dbReference type="SAM" id="MobiDB-lite"/>
    </source>
</evidence>
<reference evidence="2 3" key="1">
    <citation type="submission" date="2015-04" db="EMBL/GenBank/DDBJ databases">
        <title>Complete genome sequence of Schizopora paradoxa KUC8140, a cosmopolitan wood degrader in East Asia.</title>
        <authorList>
            <consortium name="DOE Joint Genome Institute"/>
            <person name="Min B."/>
            <person name="Park H."/>
            <person name="Jang Y."/>
            <person name="Kim J.-J."/>
            <person name="Kim K.H."/>
            <person name="Pangilinan J."/>
            <person name="Lipzen A."/>
            <person name="Riley R."/>
            <person name="Grigoriev I.V."/>
            <person name="Spatafora J.W."/>
            <person name="Choi I.-G."/>
        </authorList>
    </citation>
    <scope>NUCLEOTIDE SEQUENCE [LARGE SCALE GENOMIC DNA]</scope>
    <source>
        <strain evidence="2 3">KUC8140</strain>
    </source>
</reference>
<feature type="compositionally biased region" description="Basic and acidic residues" evidence="1">
    <location>
        <begin position="626"/>
        <end position="636"/>
    </location>
</feature>
<sequence>MAPPTTKKRIPAASNETTGVVTKRGDKTGVIKEGDVKEAKQRLVNSTQRALVLRNGKAGIMGTGEVVLGKMSGREKLEILAEDSMQQSEKKRKELLSSNAVRAPFDLDSLIRWSQSQMDAALDQVNNLHETDFCYEIVERHISSQIAEDQKQHPFSDRTRVASEFGICVHNSYMIASAWTLLHELLVEMKRLGLQDKMVLKQMRSSAEIRTLYMLTYNMAKNLVAVGQQRLRSIVQNTAHFAPYFSEALDSKDGSFHFNNAVLRNMYKSYLDSAIIELCLPGSQFSPAALFQCLHDVEEESPKRLKDCPQAMWDAVGDLAEAVKIQDQMETPLLVPEGRAWQEEMAATEEPMEMYSWIEAQNSSLEACQMLTKLEGQLSPITNLKDKNVLKKIWIELNSNCKKVSDMDLDHLWQLDFVRANRKPQWTYRWIDLNPSAPDPDSEDDDKRPVPGSKPGKKKRLAITNGEDGYESNSSMPGLLDVSNSEEEDEDEESAGLSTDDEDDEDSSDEDEDEDSDGYDEDEEEEIRHMFREAMNAYNENPDIIDEADKYAEERKKNPFLKLLGALKGRMFQKSSALRTDGKTTQTATSGPKKSQAKASAPPKKTAGPDDMPPLEPLTRHLNQTHLDDKAKKTTVEDADDESDEPKADKKKKKKKKPKKKKNPTAEGTATATETQRPETPVEPPKSPIPPQVQAVPGKPASPPPSPAKKKATPSVKSGLSGSTQRSSGLSSSTATAAFGSSISLSLPTEEKAESARSYLASIGVKEKTKVKTRPDQPLEPVQEKRSLFTKLGFRGKDKEAKTEQPKQEHQKPNVFGGLKKKSKLCAQKLFGISVEDRKGSLKWDHFVQLMRDLGFDYDPSTAGSSVRFDPPNPGDRSISFHKPHPDPTLHQNHLKEFRTKLMEYYAWSPEQLKMMDRQFGPSEVD</sequence>
<feature type="compositionally biased region" description="Basic residues" evidence="1">
    <location>
        <begin position="649"/>
        <end position="663"/>
    </location>
</feature>
<evidence type="ECO:0000313" key="3">
    <source>
        <dbReference type="Proteomes" id="UP000053477"/>
    </source>
</evidence>
<feature type="region of interest" description="Disordered" evidence="1">
    <location>
        <begin position="434"/>
        <end position="528"/>
    </location>
</feature>
<organism evidence="2 3">
    <name type="scientific">Schizopora paradoxa</name>
    <dbReference type="NCBI Taxonomy" id="27342"/>
    <lineage>
        <taxon>Eukaryota</taxon>
        <taxon>Fungi</taxon>
        <taxon>Dikarya</taxon>
        <taxon>Basidiomycota</taxon>
        <taxon>Agaricomycotina</taxon>
        <taxon>Agaricomycetes</taxon>
        <taxon>Hymenochaetales</taxon>
        <taxon>Schizoporaceae</taxon>
        <taxon>Schizopora</taxon>
    </lineage>
</organism>
<feature type="compositionally biased region" description="Low complexity" evidence="1">
    <location>
        <begin position="665"/>
        <end position="675"/>
    </location>
</feature>
<name>A0A0H2RRJ7_9AGAM</name>
<dbReference type="AlphaFoldDB" id="A0A0H2RRJ7"/>
<feature type="compositionally biased region" description="Acidic residues" evidence="1">
    <location>
        <begin position="484"/>
        <end position="525"/>
    </location>
</feature>
<feature type="compositionally biased region" description="Low complexity" evidence="1">
    <location>
        <begin position="590"/>
        <end position="606"/>
    </location>
</feature>
<dbReference type="InParanoid" id="A0A0H2RRJ7"/>
<dbReference type="EMBL" id="KQ085941">
    <property type="protein sequence ID" value="KLO14615.1"/>
    <property type="molecule type" value="Genomic_DNA"/>
</dbReference>
<feature type="compositionally biased region" description="Polar residues" evidence="1">
    <location>
        <begin position="573"/>
        <end position="589"/>
    </location>
</feature>
<accession>A0A0H2RRJ7</accession>